<dbReference type="EMBL" id="CP107941">
    <property type="protein sequence ID" value="WUI83651.1"/>
    <property type="molecule type" value="Genomic_DNA"/>
</dbReference>
<gene>
    <name evidence="2" type="ORF">OG375_04620</name>
</gene>
<dbReference type="Pfam" id="PF13673">
    <property type="entry name" value="Acetyltransf_10"/>
    <property type="match status" value="1"/>
</dbReference>
<accession>A0ABZ1PIP0</accession>
<dbReference type="InterPro" id="IPR000182">
    <property type="entry name" value="GNAT_dom"/>
</dbReference>
<reference evidence="2 3" key="1">
    <citation type="submission" date="2022-10" db="EMBL/GenBank/DDBJ databases">
        <title>The complete genomes of actinobacterial strains from the NBC collection.</title>
        <authorList>
            <person name="Joergensen T.S."/>
            <person name="Alvarez Arevalo M."/>
            <person name="Sterndorff E.B."/>
            <person name="Faurdal D."/>
            <person name="Vuksanovic O."/>
            <person name="Mourched A.-S."/>
            <person name="Charusanti P."/>
            <person name="Shaw S."/>
            <person name="Blin K."/>
            <person name="Weber T."/>
        </authorList>
    </citation>
    <scope>NUCLEOTIDE SEQUENCE [LARGE SCALE GENOMIC DNA]</scope>
    <source>
        <strain evidence="2 3">NBC_00396</strain>
    </source>
</reference>
<sequence>MPTANKYARRGGDVQSVFVVPELRDRRVGALLMSAVLNEAHRLELEHLTVHSSTRAGALYERRLRACGTG</sequence>
<proteinExistence type="predicted"/>
<evidence type="ECO:0000259" key="1">
    <source>
        <dbReference type="Pfam" id="PF13673"/>
    </source>
</evidence>
<evidence type="ECO:0000313" key="2">
    <source>
        <dbReference type="EMBL" id="WUI83651.1"/>
    </source>
</evidence>
<organism evidence="2 3">
    <name type="scientific">Micromonospora zamorensis</name>
    <dbReference type="NCBI Taxonomy" id="709883"/>
    <lineage>
        <taxon>Bacteria</taxon>
        <taxon>Bacillati</taxon>
        <taxon>Actinomycetota</taxon>
        <taxon>Actinomycetes</taxon>
        <taxon>Micromonosporales</taxon>
        <taxon>Micromonosporaceae</taxon>
        <taxon>Micromonospora</taxon>
    </lineage>
</organism>
<dbReference type="InterPro" id="IPR016181">
    <property type="entry name" value="Acyl_CoA_acyltransferase"/>
</dbReference>
<dbReference type="CDD" id="cd04301">
    <property type="entry name" value="NAT_SF"/>
    <property type="match status" value="1"/>
</dbReference>
<name>A0ABZ1PIP0_9ACTN</name>
<protein>
    <submittedName>
        <fullName evidence="2">GNAT family N-acetyltransferase</fullName>
    </submittedName>
</protein>
<dbReference type="Gene3D" id="3.40.630.30">
    <property type="match status" value="1"/>
</dbReference>
<keyword evidence="3" id="KW-1185">Reference proteome</keyword>
<dbReference type="RefSeq" id="WP_328372869.1">
    <property type="nucleotide sequence ID" value="NZ_CP107941.1"/>
</dbReference>
<feature type="domain" description="N-acetyltransferase" evidence="1">
    <location>
        <begin position="9"/>
        <end position="62"/>
    </location>
</feature>
<dbReference type="Proteomes" id="UP001346877">
    <property type="component" value="Chromosome"/>
</dbReference>
<dbReference type="SUPFAM" id="SSF55729">
    <property type="entry name" value="Acyl-CoA N-acyltransferases (Nat)"/>
    <property type="match status" value="1"/>
</dbReference>
<evidence type="ECO:0000313" key="3">
    <source>
        <dbReference type="Proteomes" id="UP001346877"/>
    </source>
</evidence>